<dbReference type="STRING" id="565033.GACE_0459"/>
<dbReference type="PANTHER" id="PTHR35902:SF3">
    <property type="entry name" value="NPCBM-ASSOCIATED, NEW3 DOMAIN OF ALPHA-GALACTOSIDASE"/>
    <property type="match status" value="1"/>
</dbReference>
<dbReference type="Proteomes" id="UP000030624">
    <property type="component" value="Chromosome"/>
</dbReference>
<evidence type="ECO:0000313" key="3">
    <source>
        <dbReference type="Proteomes" id="UP000030624"/>
    </source>
</evidence>
<gene>
    <name evidence="2" type="ORF">GACE_0459</name>
</gene>
<proteinExistence type="predicted"/>
<dbReference type="EMBL" id="CP009552">
    <property type="protein sequence ID" value="AIY89517.1"/>
    <property type="molecule type" value="Genomic_DNA"/>
</dbReference>
<dbReference type="KEGG" id="gac:GACE_0459"/>
<dbReference type="eggNOG" id="arCOG02079">
    <property type="taxonomic scope" value="Archaea"/>
</dbReference>
<evidence type="ECO:0000256" key="1">
    <source>
        <dbReference type="SAM" id="Phobius"/>
    </source>
</evidence>
<protein>
    <recommendedName>
        <fullName evidence="4">S-layer domain protein</fullName>
    </recommendedName>
</protein>
<name>A0A0A7GF04_GEOAI</name>
<sequence length="694" mass="75624">MAAFLLAMGVASAESADFRFHVSPVRDTFYPGEEAVLTLLIENDAKVSSFIINENTSNLLPLITTAKNLRVELSGNPPVEVKTINPQLAGDLPSGMVSKVSFRIKIDPDAREKEYTLTVKIHFTYVTYSIDPLTKTAYITYDHDVYLKNVNIRVSKKDYDFNVRILNSTLLAGKKDVVSVEVINTGKNPVHNTSVILNATPPLMPDPTGMIAYIGDLASREKRTVSFKVYVSENALNQSYPARFVFQFSDAAGFPKTAVKTAPIWVEGSNSIEVENWQSILTPPLNAPVRQKISVPSLPSIPYIPSLPSSSPSFLSGKKVQPASGVVTIPSRGIVEVTLKNTGEEMRDAVAILSFDTPLIRVENSPYIGHLGRNESVRVLFNVENLAQEGKYRGWVAISYTNPRGDEVLTEKHYIAVEIGESPLQIRDVKALLSAGQKGEMVVEVENGIKERLEDVELSLLSSELTITPLTTTAFIGSLESGKVGNARFRIDVDDDAVLGNYTLYLLERFEINGAEIVSSARIPVSVESRGVKIEITSVEATLYPDSTGEVVIKLKNSGSTLYNTIVMLEVSAPLSVAGGSSLGSLVGQSQPGMYFVGTLEPGSTAVVKYRVKVDKDAGAGSYPANLRLSYYDAEGYKHETGSFPIALEVEEKPLITPVLFAAAALGLIALLIAAVIARRSRRKRKSETNEREK</sequence>
<organism evidence="2 3">
    <name type="scientific">Geoglobus acetivorans</name>
    <dbReference type="NCBI Taxonomy" id="565033"/>
    <lineage>
        <taxon>Archaea</taxon>
        <taxon>Methanobacteriati</taxon>
        <taxon>Methanobacteriota</taxon>
        <taxon>Archaeoglobi</taxon>
        <taxon>Archaeoglobales</taxon>
        <taxon>Archaeoglobaceae</taxon>
        <taxon>Geoglobus</taxon>
    </lineage>
</organism>
<keyword evidence="1" id="KW-0812">Transmembrane</keyword>
<dbReference type="PANTHER" id="PTHR35902">
    <property type="entry name" value="S-LAYER DOMAIN-LIKE PROTEIN-RELATED"/>
    <property type="match status" value="1"/>
</dbReference>
<feature type="transmembrane region" description="Helical" evidence="1">
    <location>
        <begin position="655"/>
        <end position="678"/>
    </location>
</feature>
<reference evidence="2 3" key="1">
    <citation type="journal article" date="2015" name="Appl. Environ. Microbiol.">
        <title>The Geoglobus acetivorans genome: Fe(III) reduction, acetate utilization, autotrophic growth, and degradation of aromatic compounds in a hyperthermophilic archaeon.</title>
        <authorList>
            <person name="Mardanov A.V."/>
            <person name="Slododkina G.B."/>
            <person name="Slobodkin A.I."/>
            <person name="Beletsky A.V."/>
            <person name="Gavrilov S.N."/>
            <person name="Kublanov I.V."/>
            <person name="Bonch-Osmolovskaya E.A."/>
            <person name="Skryabin K.G."/>
            <person name="Ravin N.V."/>
        </authorList>
    </citation>
    <scope>NUCLEOTIDE SEQUENCE [LARGE SCALE GENOMIC DNA]</scope>
    <source>
        <strain evidence="2 3">SBH6</strain>
    </source>
</reference>
<dbReference type="AlphaFoldDB" id="A0A0A7GF04"/>
<keyword evidence="1" id="KW-1133">Transmembrane helix</keyword>
<keyword evidence="1" id="KW-0472">Membrane</keyword>
<evidence type="ECO:0000313" key="2">
    <source>
        <dbReference type="EMBL" id="AIY89517.1"/>
    </source>
</evidence>
<dbReference type="HOGENOM" id="CLU_415986_0_0_2"/>
<evidence type="ECO:0008006" key="4">
    <source>
        <dbReference type="Google" id="ProtNLM"/>
    </source>
</evidence>
<accession>A0A0A7GF04</accession>